<keyword evidence="1" id="KW-0812">Transmembrane</keyword>
<evidence type="ECO:0000256" key="1">
    <source>
        <dbReference type="SAM" id="Phobius"/>
    </source>
</evidence>
<dbReference type="AlphaFoldDB" id="A0A081NKQ4"/>
<organism evidence="2 3">
    <name type="scientific">Endozoicomonas numazuensis</name>
    <dbReference type="NCBI Taxonomy" id="1137799"/>
    <lineage>
        <taxon>Bacteria</taxon>
        <taxon>Pseudomonadati</taxon>
        <taxon>Pseudomonadota</taxon>
        <taxon>Gammaproteobacteria</taxon>
        <taxon>Oceanospirillales</taxon>
        <taxon>Endozoicomonadaceae</taxon>
        <taxon>Endozoicomonas</taxon>
    </lineage>
</organism>
<keyword evidence="1" id="KW-0472">Membrane</keyword>
<feature type="transmembrane region" description="Helical" evidence="1">
    <location>
        <begin position="12"/>
        <end position="32"/>
    </location>
</feature>
<accession>A0A081NKQ4</accession>
<reference evidence="2 3" key="1">
    <citation type="submission" date="2014-06" db="EMBL/GenBank/DDBJ databases">
        <title>Whole Genome Sequences of Three Symbiotic Endozoicomonas Bacteria.</title>
        <authorList>
            <person name="Neave M.J."/>
            <person name="Apprill A."/>
            <person name="Voolstra C.R."/>
        </authorList>
    </citation>
    <scope>NUCLEOTIDE SEQUENCE [LARGE SCALE GENOMIC DNA]</scope>
    <source>
        <strain evidence="2 3">DSM 25634</strain>
    </source>
</reference>
<feature type="transmembrane region" description="Helical" evidence="1">
    <location>
        <begin position="52"/>
        <end position="74"/>
    </location>
</feature>
<protein>
    <submittedName>
        <fullName evidence="2">Uncharacterized protein</fullName>
    </submittedName>
</protein>
<sequence length="105" mass="11397">MIKAYRKYRLTMDILVSLFLIGVAIAVVAMKYNPQGTIEFIAIDFLEPVLRLFASAPVIVSCSIAAVLTILACLKFVRACLDYKTDPFQSKPVAVASGLNAQKAG</sequence>
<name>A0A081NKQ4_9GAMM</name>
<dbReference type="EMBL" id="JOKH01000001">
    <property type="protein sequence ID" value="KEQ19027.1"/>
    <property type="molecule type" value="Genomic_DNA"/>
</dbReference>
<evidence type="ECO:0000313" key="3">
    <source>
        <dbReference type="Proteomes" id="UP000028073"/>
    </source>
</evidence>
<dbReference type="OrthoDB" id="9856646at2"/>
<keyword evidence="3" id="KW-1185">Reference proteome</keyword>
<comment type="caution">
    <text evidence="2">The sequence shown here is derived from an EMBL/GenBank/DDBJ whole genome shotgun (WGS) entry which is preliminary data.</text>
</comment>
<evidence type="ECO:0000313" key="2">
    <source>
        <dbReference type="EMBL" id="KEQ19027.1"/>
    </source>
</evidence>
<gene>
    <name evidence="2" type="ORF">GZ78_03065</name>
</gene>
<keyword evidence="1" id="KW-1133">Transmembrane helix</keyword>
<dbReference type="RefSeq" id="WP_034832605.1">
    <property type="nucleotide sequence ID" value="NZ_JOKH01000001.1"/>
</dbReference>
<dbReference type="Proteomes" id="UP000028073">
    <property type="component" value="Unassembled WGS sequence"/>
</dbReference>
<proteinExistence type="predicted"/>